<dbReference type="Proteomes" id="UP000306324">
    <property type="component" value="Unassembled WGS sequence"/>
</dbReference>
<name>A0A5S4EN15_9PROT</name>
<keyword evidence="2" id="KW-0732">Signal</keyword>
<protein>
    <submittedName>
        <fullName evidence="3">Uncharacterized protein</fullName>
    </submittedName>
</protein>
<evidence type="ECO:0000313" key="4">
    <source>
        <dbReference type="Proteomes" id="UP000306324"/>
    </source>
</evidence>
<dbReference type="RefSeq" id="WP_046535951.1">
    <property type="nucleotide sequence ID" value="NZ_SWAD01000040.1"/>
</dbReference>
<evidence type="ECO:0000256" key="1">
    <source>
        <dbReference type="SAM" id="MobiDB-lite"/>
    </source>
</evidence>
<evidence type="ECO:0000313" key="3">
    <source>
        <dbReference type="EMBL" id="TMQ76790.1"/>
    </source>
</evidence>
<feature type="signal peptide" evidence="2">
    <location>
        <begin position="1"/>
        <end position="23"/>
    </location>
</feature>
<dbReference type="EMBL" id="SWAD01000040">
    <property type="protein sequence ID" value="TMQ76790.1"/>
    <property type="molecule type" value="Genomic_DNA"/>
</dbReference>
<dbReference type="AlphaFoldDB" id="A0A5S4EN15"/>
<keyword evidence="4" id="KW-1185">Reference proteome</keyword>
<dbReference type="OrthoDB" id="8536851at2"/>
<accession>A0A5S4EN15</accession>
<proteinExistence type="predicted"/>
<comment type="caution">
    <text evidence="3">The sequence shown here is derived from an EMBL/GenBank/DDBJ whole genome shotgun (WGS) entry which is preliminary data.</text>
</comment>
<feature type="region of interest" description="Disordered" evidence="1">
    <location>
        <begin position="122"/>
        <end position="149"/>
    </location>
</feature>
<gene>
    <name evidence="3" type="ORF">ACCUM_3922</name>
</gene>
<sequence>MQRSLFVLVLAAVTVAGSLPVCAAEVGVSVSIGQPGFYGHLDIGGYPPPQLIYRQPVLVERVPVVRPPIYLNVPPSQVRRWRRYCGAYEACGERVYFVRNSWYERVYVPRYQEYQYDRRPERHDEYRGKHGHGKWNMHHGGGRDHGHRD</sequence>
<organism evidence="3 4">
    <name type="scientific">Candidatus Accumulibacter phosphatis</name>
    <dbReference type="NCBI Taxonomy" id="327160"/>
    <lineage>
        <taxon>Bacteria</taxon>
        <taxon>Pseudomonadati</taxon>
        <taxon>Pseudomonadota</taxon>
        <taxon>Betaproteobacteria</taxon>
        <taxon>Candidatus Accumulibacter</taxon>
    </lineage>
</organism>
<feature type="chain" id="PRO_5024397552" evidence="2">
    <location>
        <begin position="24"/>
        <end position="149"/>
    </location>
</feature>
<evidence type="ECO:0000256" key="2">
    <source>
        <dbReference type="SAM" id="SignalP"/>
    </source>
</evidence>
<reference evidence="3 4" key="1">
    <citation type="submission" date="2019-04" db="EMBL/GenBank/DDBJ databases">
        <title>A novel phosphate-accumulating bacterium identified in bioreactor for phosphate removal from wastewater.</title>
        <authorList>
            <person name="Kotlyarov R.Y."/>
            <person name="Beletsky A.V."/>
            <person name="Kallistova A.Y."/>
            <person name="Dorofeev A.G."/>
            <person name="Nikolaev Y.Y."/>
            <person name="Pimenov N.V."/>
            <person name="Ravin N.V."/>
            <person name="Mardanov A.V."/>
        </authorList>
    </citation>
    <scope>NUCLEOTIDE SEQUENCE [LARGE SCALE GENOMIC DNA]</scope>
    <source>
        <strain evidence="3 4">Bin19</strain>
    </source>
</reference>